<evidence type="ECO:0000256" key="2">
    <source>
        <dbReference type="ARBA" id="ARBA00022801"/>
    </source>
</evidence>
<name>A0A268NWV2_SHOCL</name>
<feature type="active site" description="Charge relay system" evidence="10 11">
    <location>
        <position position="171"/>
    </location>
</feature>
<dbReference type="NCBIfam" id="TIGR03800">
    <property type="entry name" value="PLP_synth_Pdx2"/>
    <property type="match status" value="1"/>
</dbReference>
<comment type="pathway">
    <text evidence="10">Cofactor biosynthesis; pyridoxal 5'-phosphate biosynthesis.</text>
</comment>
<feature type="binding site" evidence="10 12">
    <location>
        <position position="105"/>
    </location>
    <ligand>
        <name>L-glutamine</name>
        <dbReference type="ChEBI" id="CHEBI:58359"/>
    </ligand>
</feature>
<dbReference type="PANTHER" id="PTHR31559:SF0">
    <property type="entry name" value="PYRIDOXAL 5'-PHOSPHATE SYNTHASE SUBUNIT SNO1-RELATED"/>
    <property type="match status" value="1"/>
</dbReference>
<feature type="active site" description="Charge relay system" evidence="10 11">
    <location>
        <position position="169"/>
    </location>
</feature>
<evidence type="ECO:0000256" key="9">
    <source>
        <dbReference type="ARBA" id="ARBA00064749"/>
    </source>
</evidence>
<evidence type="ECO:0000256" key="4">
    <source>
        <dbReference type="ARBA" id="ARBA00022962"/>
    </source>
</evidence>
<evidence type="ECO:0000256" key="7">
    <source>
        <dbReference type="ARBA" id="ARBA00049534"/>
    </source>
</evidence>
<evidence type="ECO:0000313" key="13">
    <source>
        <dbReference type="EMBL" id="PAE87505.1"/>
    </source>
</evidence>
<accession>A0A268NWV2</accession>
<evidence type="ECO:0000256" key="1">
    <source>
        <dbReference type="ARBA" id="ARBA00008345"/>
    </source>
</evidence>
<dbReference type="FunFam" id="3.40.50.880:FF:000010">
    <property type="entry name" value="uncharacterized protein LOC100176842 isoform X2"/>
    <property type="match status" value="1"/>
</dbReference>
<keyword evidence="3 10" id="KW-0663">Pyridoxal phosphate</keyword>
<dbReference type="GO" id="GO:0004359">
    <property type="term" value="F:glutaminase activity"/>
    <property type="evidence" value="ECO:0007669"/>
    <property type="project" value="UniProtKB-UniRule"/>
</dbReference>
<dbReference type="Proteomes" id="UP000216207">
    <property type="component" value="Unassembled WGS sequence"/>
</dbReference>
<evidence type="ECO:0000256" key="11">
    <source>
        <dbReference type="PIRSR" id="PIRSR005639-1"/>
    </source>
</evidence>
<evidence type="ECO:0000256" key="10">
    <source>
        <dbReference type="HAMAP-Rule" id="MF_01615"/>
    </source>
</evidence>
<dbReference type="PIRSF" id="PIRSF005639">
    <property type="entry name" value="Glut_amidoT_SNO"/>
    <property type="match status" value="1"/>
</dbReference>
<evidence type="ECO:0000256" key="12">
    <source>
        <dbReference type="PIRSR" id="PIRSR005639-2"/>
    </source>
</evidence>
<dbReference type="PROSITE" id="PS01236">
    <property type="entry name" value="PDXT_SNO_1"/>
    <property type="match status" value="1"/>
</dbReference>
<reference evidence="13 14" key="1">
    <citation type="submission" date="2017-07" db="EMBL/GenBank/DDBJ databases">
        <title>Isolation and whole genome analysis of endospore-forming bacteria from heroin.</title>
        <authorList>
            <person name="Kalinowski J."/>
            <person name="Ahrens B."/>
            <person name="Al-Dilaimi A."/>
            <person name="Winkler A."/>
            <person name="Wibberg D."/>
            <person name="Schleenbecker U."/>
            <person name="Ruckert C."/>
            <person name="Wolfel R."/>
            <person name="Grass G."/>
        </authorList>
    </citation>
    <scope>NUCLEOTIDE SEQUENCE [LARGE SCALE GENOMIC DNA]</scope>
    <source>
        <strain evidence="13 14">7539</strain>
    </source>
</reference>
<sequence>MKIGVLALQGAVSEHIRLLTNSGAEAIEIKRAEQLAEVDGLILPGGESTAMRRLIDKYQLFKPLREFGESGKPILGTCAGLILMAKTLSGEQDGHLGFIDMVVERNAFGRQRDSFEATLDVKGVAEKLTAVFIRAPLVKEVGPDVDILSEYNGEIVAVKQGSFLACSFHPELTDDARLHQAFIKMVAERSVLEAH</sequence>
<dbReference type="UniPathway" id="UPA00245"/>
<comment type="caution">
    <text evidence="13">The sequence shown here is derived from an EMBL/GenBank/DDBJ whole genome shotgun (WGS) entry which is preliminary data.</text>
</comment>
<dbReference type="GO" id="GO:0042823">
    <property type="term" value="P:pyridoxal phosphate biosynthetic process"/>
    <property type="evidence" value="ECO:0007669"/>
    <property type="project" value="UniProtKB-UniRule"/>
</dbReference>
<dbReference type="EC" id="3.5.1.2" evidence="10"/>
<dbReference type="GO" id="GO:0006543">
    <property type="term" value="P:L-glutamine catabolic process"/>
    <property type="evidence" value="ECO:0007669"/>
    <property type="project" value="UniProtKB-UniRule"/>
</dbReference>
<evidence type="ECO:0000256" key="8">
    <source>
        <dbReference type="ARBA" id="ARBA00054599"/>
    </source>
</evidence>
<dbReference type="SUPFAM" id="SSF52317">
    <property type="entry name" value="Class I glutamine amidotransferase-like"/>
    <property type="match status" value="1"/>
</dbReference>
<dbReference type="PROSITE" id="PS51273">
    <property type="entry name" value="GATASE_TYPE_1"/>
    <property type="match status" value="1"/>
</dbReference>
<dbReference type="HAMAP" id="MF_01615">
    <property type="entry name" value="PdxT"/>
    <property type="match status" value="1"/>
</dbReference>
<dbReference type="EMBL" id="NPCC01000033">
    <property type="protein sequence ID" value="PAE87505.1"/>
    <property type="molecule type" value="Genomic_DNA"/>
</dbReference>
<dbReference type="Gene3D" id="3.40.50.880">
    <property type="match status" value="1"/>
</dbReference>
<dbReference type="Pfam" id="PF01174">
    <property type="entry name" value="SNO"/>
    <property type="match status" value="1"/>
</dbReference>
<comment type="catalytic activity">
    <reaction evidence="7 10">
        <text>L-glutamine + H2O = L-glutamate + NH4(+)</text>
        <dbReference type="Rhea" id="RHEA:15889"/>
        <dbReference type="ChEBI" id="CHEBI:15377"/>
        <dbReference type="ChEBI" id="CHEBI:28938"/>
        <dbReference type="ChEBI" id="CHEBI:29985"/>
        <dbReference type="ChEBI" id="CHEBI:58359"/>
        <dbReference type="EC" id="3.5.1.2"/>
    </reaction>
</comment>
<comment type="function">
    <text evidence="8 10">Catalyzes the hydrolysis of glutamine to glutamate and ammonia as part of the biosynthesis of pyridoxal 5'-phosphate. The resulting ammonia molecule is channeled to the active site of PdxS.</text>
</comment>
<evidence type="ECO:0000256" key="5">
    <source>
        <dbReference type="ARBA" id="ARBA00023239"/>
    </source>
</evidence>
<dbReference type="AlphaFoldDB" id="A0A268NWV2"/>
<protein>
    <recommendedName>
        <fullName evidence="10">Pyridoxal 5'-phosphate synthase subunit PdxT</fullName>
        <ecNumber evidence="10">4.3.3.6</ecNumber>
    </recommendedName>
    <alternativeName>
        <fullName evidence="10">Pdx2</fullName>
    </alternativeName>
    <alternativeName>
        <fullName evidence="10">Pyridoxal 5'-phosphate synthase glutaminase subunit</fullName>
        <ecNumber evidence="10">3.5.1.2</ecNumber>
    </alternativeName>
</protein>
<dbReference type="InterPro" id="IPR029062">
    <property type="entry name" value="Class_I_gatase-like"/>
</dbReference>
<dbReference type="PANTHER" id="PTHR31559">
    <property type="entry name" value="PYRIDOXAL 5'-PHOSPHATE SYNTHASE SUBUNIT SNO"/>
    <property type="match status" value="1"/>
</dbReference>
<comment type="subunit">
    <text evidence="9 10">In the presence of PdxS, forms a dodecamer of heterodimers. Only shows activity in the heterodimer.</text>
</comment>
<dbReference type="GO" id="GO:0008614">
    <property type="term" value="P:pyridoxine metabolic process"/>
    <property type="evidence" value="ECO:0007669"/>
    <property type="project" value="TreeGrafter"/>
</dbReference>
<feature type="active site" description="Nucleophile" evidence="10 11">
    <location>
        <position position="78"/>
    </location>
</feature>
<keyword evidence="2 10" id="KW-0378">Hydrolase</keyword>
<keyword evidence="4 10" id="KW-0315">Glutamine amidotransferase</keyword>
<comment type="catalytic activity">
    <reaction evidence="6 10">
        <text>aldehydo-D-ribose 5-phosphate + D-glyceraldehyde 3-phosphate + L-glutamine = pyridoxal 5'-phosphate + L-glutamate + phosphate + 3 H2O + H(+)</text>
        <dbReference type="Rhea" id="RHEA:31507"/>
        <dbReference type="ChEBI" id="CHEBI:15377"/>
        <dbReference type="ChEBI" id="CHEBI:15378"/>
        <dbReference type="ChEBI" id="CHEBI:29985"/>
        <dbReference type="ChEBI" id="CHEBI:43474"/>
        <dbReference type="ChEBI" id="CHEBI:58273"/>
        <dbReference type="ChEBI" id="CHEBI:58359"/>
        <dbReference type="ChEBI" id="CHEBI:59776"/>
        <dbReference type="ChEBI" id="CHEBI:597326"/>
        <dbReference type="EC" id="4.3.3.6"/>
    </reaction>
</comment>
<gene>
    <name evidence="10 13" type="primary">pdxT</name>
    <name evidence="13" type="ORF">CHH72_17450</name>
</gene>
<dbReference type="GO" id="GO:1903600">
    <property type="term" value="C:glutaminase complex"/>
    <property type="evidence" value="ECO:0007669"/>
    <property type="project" value="TreeGrafter"/>
</dbReference>
<dbReference type="GO" id="GO:0036381">
    <property type="term" value="F:pyridoxal 5'-phosphate synthase (glutamine hydrolysing) activity"/>
    <property type="evidence" value="ECO:0007669"/>
    <property type="project" value="UniProtKB-UniRule"/>
</dbReference>
<dbReference type="InterPro" id="IPR002161">
    <property type="entry name" value="PdxT/SNO"/>
</dbReference>
<evidence type="ECO:0000256" key="3">
    <source>
        <dbReference type="ARBA" id="ARBA00022898"/>
    </source>
</evidence>
<comment type="similarity">
    <text evidence="1 10">Belongs to the glutaminase PdxT/SNO family.</text>
</comment>
<dbReference type="GO" id="GO:0005829">
    <property type="term" value="C:cytosol"/>
    <property type="evidence" value="ECO:0007669"/>
    <property type="project" value="TreeGrafter"/>
</dbReference>
<feature type="binding site" evidence="10 12">
    <location>
        <begin position="46"/>
        <end position="48"/>
    </location>
    <ligand>
        <name>L-glutamine</name>
        <dbReference type="ChEBI" id="CHEBI:58359"/>
    </ligand>
</feature>
<organism evidence="13 14">
    <name type="scientific">Shouchella clausii</name>
    <name type="common">Alkalihalobacillus clausii</name>
    <dbReference type="NCBI Taxonomy" id="79880"/>
    <lineage>
        <taxon>Bacteria</taxon>
        <taxon>Bacillati</taxon>
        <taxon>Bacillota</taxon>
        <taxon>Bacilli</taxon>
        <taxon>Bacillales</taxon>
        <taxon>Bacillaceae</taxon>
        <taxon>Shouchella</taxon>
    </lineage>
</organism>
<dbReference type="RefSeq" id="WP_095327114.1">
    <property type="nucleotide sequence ID" value="NZ_NPCC01000033.1"/>
</dbReference>
<keyword evidence="5 10" id="KW-0456">Lyase</keyword>
<dbReference type="EC" id="4.3.3.6" evidence="10"/>
<evidence type="ECO:0000313" key="14">
    <source>
        <dbReference type="Proteomes" id="UP000216207"/>
    </source>
</evidence>
<evidence type="ECO:0000256" key="6">
    <source>
        <dbReference type="ARBA" id="ARBA00047992"/>
    </source>
</evidence>
<feature type="binding site" evidence="10 12">
    <location>
        <begin position="133"/>
        <end position="134"/>
    </location>
    <ligand>
        <name>L-glutamine</name>
        <dbReference type="ChEBI" id="CHEBI:58359"/>
    </ligand>
</feature>
<dbReference type="InterPro" id="IPR021196">
    <property type="entry name" value="PdxT/SNO_CS"/>
</dbReference>
<dbReference type="CDD" id="cd01749">
    <property type="entry name" value="GATase1_PB"/>
    <property type="match status" value="1"/>
</dbReference>
<proteinExistence type="inferred from homology"/>
<dbReference type="PROSITE" id="PS51130">
    <property type="entry name" value="PDXT_SNO_2"/>
    <property type="match status" value="1"/>
</dbReference>